<protein>
    <recommendedName>
        <fullName evidence="1">SnoaL-like domain-containing protein</fullName>
    </recommendedName>
</protein>
<gene>
    <name evidence="2" type="ORF">GCM10011349_34280</name>
</gene>
<dbReference type="EMBL" id="BMLK01000018">
    <property type="protein sequence ID" value="GGN56567.1"/>
    <property type="molecule type" value="Genomic_DNA"/>
</dbReference>
<accession>A0ABQ2JT51</accession>
<evidence type="ECO:0000313" key="3">
    <source>
        <dbReference type="Proteomes" id="UP000605099"/>
    </source>
</evidence>
<dbReference type="RefSeq" id="WP_188821514.1">
    <property type="nucleotide sequence ID" value="NZ_BMLK01000018.1"/>
</dbReference>
<dbReference type="InterPro" id="IPR032710">
    <property type="entry name" value="NTF2-like_dom_sf"/>
</dbReference>
<organism evidence="2 3">
    <name type="scientific">Novosphingobium indicum</name>
    <dbReference type="NCBI Taxonomy" id="462949"/>
    <lineage>
        <taxon>Bacteria</taxon>
        <taxon>Pseudomonadati</taxon>
        <taxon>Pseudomonadota</taxon>
        <taxon>Alphaproteobacteria</taxon>
        <taxon>Sphingomonadales</taxon>
        <taxon>Sphingomonadaceae</taxon>
        <taxon>Novosphingobium</taxon>
    </lineage>
</organism>
<proteinExistence type="predicted"/>
<keyword evidence="3" id="KW-1185">Reference proteome</keyword>
<sequence>MSESLEARLDRLEAQAAIADLINAYARAVRRDEPEQVGALFVPEGTFEVRAGHPDKAEYTVRSRYETPEALVEFLVGQKGGPHPIPLLHNLMIEVDGDRATANAMMAAPIYGTDKEVFGEYNDSFERRDGRWLFSGRIYTVFPG</sequence>
<dbReference type="Proteomes" id="UP000605099">
    <property type="component" value="Unassembled WGS sequence"/>
</dbReference>
<evidence type="ECO:0000313" key="2">
    <source>
        <dbReference type="EMBL" id="GGN56567.1"/>
    </source>
</evidence>
<name>A0ABQ2JT51_9SPHN</name>
<evidence type="ECO:0000259" key="1">
    <source>
        <dbReference type="Pfam" id="PF13577"/>
    </source>
</evidence>
<dbReference type="SUPFAM" id="SSF54427">
    <property type="entry name" value="NTF2-like"/>
    <property type="match status" value="1"/>
</dbReference>
<dbReference type="Gene3D" id="3.10.450.50">
    <property type="match status" value="1"/>
</dbReference>
<dbReference type="InterPro" id="IPR037401">
    <property type="entry name" value="SnoaL-like"/>
</dbReference>
<dbReference type="Pfam" id="PF13577">
    <property type="entry name" value="SnoaL_4"/>
    <property type="match status" value="1"/>
</dbReference>
<comment type="caution">
    <text evidence="2">The sequence shown here is derived from an EMBL/GenBank/DDBJ whole genome shotgun (WGS) entry which is preliminary data.</text>
</comment>
<feature type="domain" description="SnoaL-like" evidence="1">
    <location>
        <begin position="11"/>
        <end position="137"/>
    </location>
</feature>
<reference evidence="3" key="1">
    <citation type="journal article" date="2019" name="Int. J. Syst. Evol. Microbiol.">
        <title>The Global Catalogue of Microorganisms (GCM) 10K type strain sequencing project: providing services to taxonomists for standard genome sequencing and annotation.</title>
        <authorList>
            <consortium name="The Broad Institute Genomics Platform"/>
            <consortium name="The Broad Institute Genome Sequencing Center for Infectious Disease"/>
            <person name="Wu L."/>
            <person name="Ma J."/>
        </authorList>
    </citation>
    <scope>NUCLEOTIDE SEQUENCE [LARGE SCALE GENOMIC DNA]</scope>
    <source>
        <strain evidence="3">CGMCC 1.6784</strain>
    </source>
</reference>